<dbReference type="EMBL" id="JFFI01001482">
    <property type="protein sequence ID" value="KXH59629.1"/>
    <property type="molecule type" value="Genomic_DNA"/>
</dbReference>
<evidence type="ECO:0000256" key="2">
    <source>
        <dbReference type="ARBA" id="ARBA00023043"/>
    </source>
</evidence>
<keyword evidence="6" id="KW-1185">Reference proteome</keyword>
<dbReference type="PANTHER" id="PTHR24134">
    <property type="entry name" value="ANKYRIN REPEAT-CONTAINING PROTEIN DDB_G0279043"/>
    <property type="match status" value="1"/>
</dbReference>
<dbReference type="InterPro" id="IPR036770">
    <property type="entry name" value="Ankyrin_rpt-contain_sf"/>
</dbReference>
<evidence type="ECO:0000313" key="6">
    <source>
        <dbReference type="Proteomes" id="UP000070121"/>
    </source>
</evidence>
<name>A0A135UGV5_9PEZI</name>
<accession>A0A135UGV5</accession>
<dbReference type="PRINTS" id="PR01415">
    <property type="entry name" value="ANKYRIN"/>
</dbReference>
<feature type="region of interest" description="Disordered" evidence="4">
    <location>
        <begin position="1"/>
        <end position="56"/>
    </location>
</feature>
<evidence type="ECO:0000256" key="4">
    <source>
        <dbReference type="SAM" id="MobiDB-lite"/>
    </source>
</evidence>
<dbReference type="AlphaFoldDB" id="A0A135UGV5"/>
<feature type="compositionally biased region" description="Acidic residues" evidence="4">
    <location>
        <begin position="41"/>
        <end position="52"/>
    </location>
</feature>
<proteinExistence type="predicted"/>
<dbReference type="STRING" id="1209931.A0A135UGV5"/>
<dbReference type="Pfam" id="PF12796">
    <property type="entry name" value="Ank_2"/>
    <property type="match status" value="2"/>
</dbReference>
<comment type="caution">
    <text evidence="5">The sequence shown here is derived from an EMBL/GenBank/DDBJ whole genome shotgun (WGS) entry which is preliminary data.</text>
</comment>
<feature type="repeat" description="ANK" evidence="3">
    <location>
        <begin position="301"/>
        <end position="333"/>
    </location>
</feature>
<feature type="repeat" description="ANK" evidence="3">
    <location>
        <begin position="199"/>
        <end position="234"/>
    </location>
</feature>
<dbReference type="InterPro" id="IPR002110">
    <property type="entry name" value="Ankyrin_rpt"/>
</dbReference>
<dbReference type="Gene3D" id="1.25.40.20">
    <property type="entry name" value="Ankyrin repeat-containing domain"/>
    <property type="match status" value="2"/>
</dbReference>
<sequence>MIHAASQTEGSTRGDTINDIGLVPEDTLTAMHVPKSSSAESPEDKDDEEEEKEAWKDLIDAMERGDDVEEKFSDVLRGPWKSYVSTKREDGSTALHIAARRGRQQQESLLINSGGTKIDPLDIWGCTPLDDACSEQSADHTRAVRLFLENSAVPKVLDNAGYSPLSKAAAYGNADIVELLLQKDKSILEFSEAEAEANSGWTPLHIAVSGASDKATRIMQILLKYGAKLSIVDDDGWTPLMPATVAGNDEILRMLLRQESNRQGSQLETRDRNGMTPLMKAATDGYWAGSREDNTEPDDSGGETALHLAILAGHTTIPRLLLNSGADPKVRRKDGKVALGLVAQSEDMQMIGVIMEHYLEKANPAKDSTLEKSKLGLSEELFEALIWAASRRQRHSFALNVMKVRLTSFVRLKSDNREWSALEWAA</sequence>
<dbReference type="SMART" id="SM00248">
    <property type="entry name" value="ANK"/>
    <property type="match status" value="6"/>
</dbReference>
<protein>
    <submittedName>
        <fullName evidence="5">Uncharacterized protein</fullName>
    </submittedName>
</protein>
<dbReference type="PROSITE" id="PS50088">
    <property type="entry name" value="ANK_REPEAT"/>
    <property type="match status" value="5"/>
</dbReference>
<dbReference type="PANTHER" id="PTHR24134:SF9">
    <property type="entry name" value="ANKYRIN REPEAT AND SOCS BOX PROTEIN 8"/>
    <property type="match status" value="1"/>
</dbReference>
<dbReference type="Proteomes" id="UP000070121">
    <property type="component" value="Unassembled WGS sequence"/>
</dbReference>
<reference evidence="5 6" key="1">
    <citation type="submission" date="2014-02" db="EMBL/GenBank/DDBJ databases">
        <title>The genome sequence of Colletotrichum salicis CBS 607.94.</title>
        <authorList>
            <person name="Baroncelli R."/>
            <person name="Thon M.R."/>
        </authorList>
    </citation>
    <scope>NUCLEOTIDE SEQUENCE [LARGE SCALE GENOMIC DNA]</scope>
    <source>
        <strain evidence="5 6">CBS 607.94</strain>
    </source>
</reference>
<evidence type="ECO:0000313" key="5">
    <source>
        <dbReference type="EMBL" id="KXH59629.1"/>
    </source>
</evidence>
<organism evidence="5 6">
    <name type="scientific">Colletotrichum salicis</name>
    <dbReference type="NCBI Taxonomy" id="1209931"/>
    <lineage>
        <taxon>Eukaryota</taxon>
        <taxon>Fungi</taxon>
        <taxon>Dikarya</taxon>
        <taxon>Ascomycota</taxon>
        <taxon>Pezizomycotina</taxon>
        <taxon>Sordariomycetes</taxon>
        <taxon>Hypocreomycetidae</taxon>
        <taxon>Glomerellales</taxon>
        <taxon>Glomerellaceae</taxon>
        <taxon>Colletotrichum</taxon>
        <taxon>Colletotrichum acutatum species complex</taxon>
    </lineage>
</organism>
<evidence type="ECO:0000256" key="3">
    <source>
        <dbReference type="PROSITE-ProRule" id="PRU00023"/>
    </source>
</evidence>
<keyword evidence="1" id="KW-0677">Repeat</keyword>
<feature type="repeat" description="ANK" evidence="3">
    <location>
        <begin position="235"/>
        <end position="261"/>
    </location>
</feature>
<dbReference type="PROSITE" id="PS50297">
    <property type="entry name" value="ANK_REP_REGION"/>
    <property type="match status" value="5"/>
</dbReference>
<feature type="repeat" description="ANK" evidence="3">
    <location>
        <begin position="90"/>
        <end position="114"/>
    </location>
</feature>
<dbReference type="OrthoDB" id="341259at2759"/>
<evidence type="ECO:0000256" key="1">
    <source>
        <dbReference type="ARBA" id="ARBA00022737"/>
    </source>
</evidence>
<keyword evidence="2 3" id="KW-0040">ANK repeat</keyword>
<dbReference type="Pfam" id="PF00023">
    <property type="entry name" value="Ank"/>
    <property type="match status" value="1"/>
</dbReference>
<dbReference type="SUPFAM" id="SSF48403">
    <property type="entry name" value="Ankyrin repeat"/>
    <property type="match status" value="1"/>
</dbReference>
<feature type="compositionally biased region" description="Polar residues" evidence="4">
    <location>
        <begin position="1"/>
        <end position="15"/>
    </location>
</feature>
<feature type="repeat" description="ANK" evidence="3">
    <location>
        <begin position="160"/>
        <end position="192"/>
    </location>
</feature>
<gene>
    <name evidence="5" type="ORF">CSAL01_04180</name>
</gene>